<protein>
    <submittedName>
        <fullName evidence="3">IS3 family transposase</fullName>
    </submittedName>
</protein>
<organism evidence="3 4">
    <name type="scientific">Clostridium frigoris</name>
    <dbReference type="NCBI Taxonomy" id="205327"/>
    <lineage>
        <taxon>Bacteria</taxon>
        <taxon>Bacillati</taxon>
        <taxon>Bacillota</taxon>
        <taxon>Clostridia</taxon>
        <taxon>Eubacteriales</taxon>
        <taxon>Clostridiaceae</taxon>
        <taxon>Clostridium</taxon>
    </lineage>
</organism>
<comment type="caution">
    <text evidence="3">The sequence shown here is derived from an EMBL/GenBank/DDBJ whole genome shotgun (WGS) entry which is preliminary data.</text>
</comment>
<keyword evidence="4" id="KW-1185">Reference proteome</keyword>
<dbReference type="InterPro" id="IPR050900">
    <property type="entry name" value="Transposase_IS3/IS150/IS904"/>
</dbReference>
<feature type="domain" description="Integrase catalytic" evidence="2">
    <location>
        <begin position="267"/>
        <end position="397"/>
    </location>
</feature>
<evidence type="ECO:0000313" key="3">
    <source>
        <dbReference type="EMBL" id="MBU3161598.1"/>
    </source>
</evidence>
<evidence type="ECO:0000313" key="4">
    <source>
        <dbReference type="Proteomes" id="UP000776252"/>
    </source>
</evidence>
<name>A0ABS6BYC5_9CLOT</name>
<dbReference type="PANTHER" id="PTHR46889">
    <property type="entry name" value="TRANSPOSASE INSF FOR INSERTION SEQUENCE IS3B-RELATED"/>
    <property type="match status" value="1"/>
</dbReference>
<evidence type="ECO:0000256" key="1">
    <source>
        <dbReference type="ARBA" id="ARBA00002286"/>
    </source>
</evidence>
<gene>
    <name evidence="3" type="ORF">KPL37_17985</name>
</gene>
<comment type="function">
    <text evidence="1">Involved in the transposition of the insertion sequence.</text>
</comment>
<dbReference type="PROSITE" id="PS50994">
    <property type="entry name" value="INTEGRASE"/>
    <property type="match status" value="1"/>
</dbReference>
<sequence length="397" mass="46659">MNKRSKYTAEEKYEILNEYDNGIGTMKEIARKYKINRVTLYNWRYNYSKYGIDRLKESESFKRYSKEIKELAVRDYLSGKLSQREVVIKYKISNISVLQRWTNKYNGHREIKATPKGMSQSMTNGRVTSLKERIEIVHYCIAQNNDYKQTADNYNVSYEKVYQWVKKYEAGSENALKDRRGRKKPEDELTLEDKAKLSMKKLKVENEIVMKEIIIIYNKVNGIYGYRRITMNLNSKLKKNYNYKRIYRLMRLSGLQAVIRRKKKRYVKSSPQQVTQNILNRKFTADKLNQKWLTDVTEFKYGNSSKAYLSAILDLYDNSIVGYVFGHSNNNRLVFKNLDIVLNASPGVSPMIHSDRGYQYTSNEFKEKLDAAGMTQSMSRVGKCIDNGPIGRLLGYY</sequence>
<dbReference type="EMBL" id="JAHLDV010000077">
    <property type="protein sequence ID" value="MBU3161598.1"/>
    <property type="molecule type" value="Genomic_DNA"/>
</dbReference>
<dbReference type="InterPro" id="IPR001584">
    <property type="entry name" value="Integrase_cat-core"/>
</dbReference>
<dbReference type="Proteomes" id="UP000776252">
    <property type="component" value="Unassembled WGS sequence"/>
</dbReference>
<dbReference type="Pfam" id="PF00665">
    <property type="entry name" value="rve"/>
    <property type="match status" value="1"/>
</dbReference>
<dbReference type="Pfam" id="PF13518">
    <property type="entry name" value="HTH_28"/>
    <property type="match status" value="1"/>
</dbReference>
<dbReference type="PANTHER" id="PTHR46889:SF4">
    <property type="entry name" value="TRANSPOSASE INSO FOR INSERTION SEQUENCE ELEMENT IS911B-RELATED"/>
    <property type="match status" value="1"/>
</dbReference>
<dbReference type="NCBIfam" id="NF033516">
    <property type="entry name" value="transpos_IS3"/>
    <property type="match status" value="1"/>
</dbReference>
<dbReference type="InterPro" id="IPR048020">
    <property type="entry name" value="Transpos_IS3"/>
</dbReference>
<dbReference type="InterPro" id="IPR055247">
    <property type="entry name" value="InsJ-like_HTH"/>
</dbReference>
<dbReference type="RefSeq" id="WP_216151464.1">
    <property type="nucleotide sequence ID" value="NZ_JAHLDV010000077.1"/>
</dbReference>
<proteinExistence type="predicted"/>
<evidence type="ECO:0000259" key="2">
    <source>
        <dbReference type="PROSITE" id="PS50994"/>
    </source>
</evidence>
<dbReference type="InterPro" id="IPR025948">
    <property type="entry name" value="HTH-like_dom"/>
</dbReference>
<reference evidence="3 4" key="1">
    <citation type="submission" date="2021-06" db="EMBL/GenBank/DDBJ databases">
        <title>Clostridia strains as spoilage organisms.</title>
        <authorList>
            <person name="Wambui J."/>
            <person name="Stephan R."/>
            <person name="Stevens M.J.A."/>
        </authorList>
    </citation>
    <scope>NUCLEOTIDE SEQUENCE [LARGE SCALE GENOMIC DNA]</scope>
    <source>
        <strain evidence="3 4">DSM 14204</strain>
    </source>
</reference>
<dbReference type="Pfam" id="PF01527">
    <property type="entry name" value="HTH_Tnp_1"/>
    <property type="match status" value="1"/>
</dbReference>
<dbReference type="InterPro" id="IPR002514">
    <property type="entry name" value="Transposase_8"/>
</dbReference>
<dbReference type="Pfam" id="PF13276">
    <property type="entry name" value="HTH_21"/>
    <property type="match status" value="1"/>
</dbReference>
<accession>A0ABS6BYC5</accession>